<comment type="caution">
    <text evidence="2">The sequence shown here is derived from an EMBL/GenBank/DDBJ whole genome shotgun (WGS) entry which is preliminary data.</text>
</comment>
<protein>
    <submittedName>
        <fullName evidence="2">Uncharacterized protein</fullName>
    </submittedName>
</protein>
<sequence>MTASATNTPAIVIPTRVLATELSLEWDDGVVDGEAVEFLAEEAVGGGKLLCAGGGEVFVWVGVAGGGGAAVVEGAGVEVDGADRGEPGGVVCSGVEGDDGVEIAIGGGGGAVTTTGASGNGGENLESDAGVGGGDDAGRGGGGGGEAES</sequence>
<reference evidence="2 3" key="1">
    <citation type="journal article" date="2014" name="Agronomy (Basel)">
        <title>A Draft Genome Sequence for Ensete ventricosum, the Drought-Tolerant Tree Against Hunger.</title>
        <authorList>
            <person name="Harrison J."/>
            <person name="Moore K.A."/>
            <person name="Paszkiewicz K."/>
            <person name="Jones T."/>
            <person name="Grant M."/>
            <person name="Ambacheew D."/>
            <person name="Muzemil S."/>
            <person name="Studholme D.J."/>
        </authorList>
    </citation>
    <scope>NUCLEOTIDE SEQUENCE [LARGE SCALE GENOMIC DNA]</scope>
</reference>
<feature type="compositionally biased region" description="Gly residues" evidence="1">
    <location>
        <begin position="130"/>
        <end position="149"/>
    </location>
</feature>
<dbReference type="Proteomes" id="UP000287651">
    <property type="component" value="Unassembled WGS sequence"/>
</dbReference>
<accession>A0A426YN26</accession>
<evidence type="ECO:0000313" key="3">
    <source>
        <dbReference type="Proteomes" id="UP000287651"/>
    </source>
</evidence>
<feature type="region of interest" description="Disordered" evidence="1">
    <location>
        <begin position="106"/>
        <end position="149"/>
    </location>
</feature>
<evidence type="ECO:0000313" key="2">
    <source>
        <dbReference type="EMBL" id="RRT53121.1"/>
    </source>
</evidence>
<evidence type="ECO:0000256" key="1">
    <source>
        <dbReference type="SAM" id="MobiDB-lite"/>
    </source>
</evidence>
<dbReference type="EMBL" id="AMZH03011301">
    <property type="protein sequence ID" value="RRT53121.1"/>
    <property type="molecule type" value="Genomic_DNA"/>
</dbReference>
<dbReference type="AlphaFoldDB" id="A0A426YN26"/>
<proteinExistence type="predicted"/>
<name>A0A426YN26_ENSVE</name>
<organism evidence="2 3">
    <name type="scientific">Ensete ventricosum</name>
    <name type="common">Abyssinian banana</name>
    <name type="synonym">Musa ensete</name>
    <dbReference type="NCBI Taxonomy" id="4639"/>
    <lineage>
        <taxon>Eukaryota</taxon>
        <taxon>Viridiplantae</taxon>
        <taxon>Streptophyta</taxon>
        <taxon>Embryophyta</taxon>
        <taxon>Tracheophyta</taxon>
        <taxon>Spermatophyta</taxon>
        <taxon>Magnoliopsida</taxon>
        <taxon>Liliopsida</taxon>
        <taxon>Zingiberales</taxon>
        <taxon>Musaceae</taxon>
        <taxon>Ensete</taxon>
    </lineage>
</organism>
<gene>
    <name evidence="2" type="ORF">B296_00046153</name>
</gene>